<dbReference type="KEGG" id="nml:Namu_2790"/>
<sequence>MNVLLPPSETKAPGGDGPPLALSALGFPELNRRRTELIAAVIALCADPVLARSALGVAASKDGEIVATARLRTTGTRPALHRYTGVLYDHLEVAGLPPAARARAAERLLITSALFGLLRGGDPVPAYRFSAGSRLAGQPTVAAGWRPVLAPVLAGLDGLVVDLRSGAYAAFAPVPAAVTVRVLSEAVPGDPSTRSVVSHFAKAAKGRLAHALVATRAQVDDVPAVIRVARRAGLRAERTGERSIDLIT</sequence>
<dbReference type="STRING" id="479431.Namu_2790"/>
<dbReference type="PANTHER" id="PTHR30283">
    <property type="entry name" value="PEROXIDE STRESS RESPONSE PROTEIN YAAA"/>
    <property type="match status" value="1"/>
</dbReference>
<dbReference type="Pfam" id="PF03883">
    <property type="entry name" value="H2O2_YaaD"/>
    <property type="match status" value="1"/>
</dbReference>
<reference evidence="2" key="1">
    <citation type="submission" date="2009-09" db="EMBL/GenBank/DDBJ databases">
        <title>The complete genome of Nakamurella multipartita DSM 44233.</title>
        <authorList>
            <consortium name="US DOE Joint Genome Institute (JGI-PGF)"/>
            <person name="Lucas S."/>
            <person name="Copeland A."/>
            <person name="Lapidus A."/>
            <person name="Glavina del Rio T."/>
            <person name="Dalin E."/>
            <person name="Tice H."/>
            <person name="Bruce D."/>
            <person name="Goodwin L."/>
            <person name="Pitluck S."/>
            <person name="Kyrpides N."/>
            <person name="Mavromatis K."/>
            <person name="Ivanova N."/>
            <person name="Ovchinnikova G."/>
            <person name="Sims D."/>
            <person name="Meincke L."/>
            <person name="Brettin T."/>
            <person name="Detter J.C."/>
            <person name="Han C."/>
            <person name="Larimer F."/>
            <person name="Land M."/>
            <person name="Hauser L."/>
            <person name="Markowitz V."/>
            <person name="Cheng J.-F."/>
            <person name="Hugenholtz P."/>
            <person name="Woyke T."/>
            <person name="Wu D."/>
            <person name="Klenk H.-P."/>
            <person name="Eisen J.A."/>
        </authorList>
    </citation>
    <scope>NUCLEOTIDE SEQUENCE [LARGE SCALE GENOMIC DNA]</scope>
    <source>
        <strain evidence="2">ATCC 700099 / DSM 44233 / CIP 104796 / JCM 9543 / NBRC 105858 / Y-104</strain>
    </source>
</reference>
<dbReference type="InParanoid" id="C8X8T0"/>
<dbReference type="HOGENOM" id="CLU_071581_0_0_11"/>
<dbReference type="eggNOG" id="COG3022">
    <property type="taxonomic scope" value="Bacteria"/>
</dbReference>
<keyword evidence="2" id="KW-1185">Reference proteome</keyword>
<organism evidence="1 2">
    <name type="scientific">Nakamurella multipartita (strain ATCC 700099 / DSM 44233 / CIP 104796 / JCM 9543 / NBRC 105858 / Y-104)</name>
    <name type="common">Microsphaera multipartita</name>
    <dbReference type="NCBI Taxonomy" id="479431"/>
    <lineage>
        <taxon>Bacteria</taxon>
        <taxon>Bacillati</taxon>
        <taxon>Actinomycetota</taxon>
        <taxon>Actinomycetes</taxon>
        <taxon>Nakamurellales</taxon>
        <taxon>Nakamurellaceae</taxon>
        <taxon>Nakamurella</taxon>
    </lineage>
</organism>
<dbReference type="InterPro" id="IPR005583">
    <property type="entry name" value="YaaA"/>
</dbReference>
<dbReference type="GO" id="GO:0005829">
    <property type="term" value="C:cytosol"/>
    <property type="evidence" value="ECO:0007669"/>
    <property type="project" value="TreeGrafter"/>
</dbReference>
<name>C8X8T0_NAKMY</name>
<reference evidence="1 2" key="2">
    <citation type="journal article" date="2010" name="Stand. Genomic Sci.">
        <title>Complete genome sequence of Nakamurella multipartita type strain (Y-104).</title>
        <authorList>
            <person name="Tice H."/>
            <person name="Mayilraj S."/>
            <person name="Sims D."/>
            <person name="Lapidus A."/>
            <person name="Nolan M."/>
            <person name="Lucas S."/>
            <person name="Glavina Del Rio T."/>
            <person name="Copeland A."/>
            <person name="Cheng J.F."/>
            <person name="Meincke L."/>
            <person name="Bruce D."/>
            <person name="Goodwin L."/>
            <person name="Pitluck S."/>
            <person name="Ivanova N."/>
            <person name="Mavromatis K."/>
            <person name="Ovchinnikova G."/>
            <person name="Pati A."/>
            <person name="Chen A."/>
            <person name="Palaniappan K."/>
            <person name="Land M."/>
            <person name="Hauser L."/>
            <person name="Chang Y.J."/>
            <person name="Jeffries C.D."/>
            <person name="Detter J.C."/>
            <person name="Brettin T."/>
            <person name="Rohde M."/>
            <person name="Goker M."/>
            <person name="Bristow J."/>
            <person name="Eisen J.A."/>
            <person name="Markowitz V."/>
            <person name="Hugenholtz P."/>
            <person name="Kyrpides N.C."/>
            <person name="Klenk H.P."/>
            <person name="Chen F."/>
        </authorList>
    </citation>
    <scope>NUCLEOTIDE SEQUENCE [LARGE SCALE GENOMIC DNA]</scope>
    <source>
        <strain evidence="2">ATCC 700099 / DSM 44233 / CIP 104796 / JCM 9543 / NBRC 105858 / Y-104</strain>
    </source>
</reference>
<dbReference type="RefSeq" id="WP_015748014.1">
    <property type="nucleotide sequence ID" value="NC_013235.1"/>
</dbReference>
<evidence type="ECO:0000313" key="2">
    <source>
        <dbReference type="Proteomes" id="UP000002218"/>
    </source>
</evidence>
<dbReference type="EMBL" id="CP001737">
    <property type="protein sequence ID" value="ACV79135.1"/>
    <property type="molecule type" value="Genomic_DNA"/>
</dbReference>
<gene>
    <name evidence="1" type="ordered locus">Namu_2790</name>
</gene>
<dbReference type="PANTHER" id="PTHR30283:SF4">
    <property type="entry name" value="PEROXIDE STRESS RESISTANCE PROTEIN YAAA"/>
    <property type="match status" value="1"/>
</dbReference>
<dbReference type="OrthoDB" id="3210767at2"/>
<evidence type="ECO:0000313" key="1">
    <source>
        <dbReference type="EMBL" id="ACV79135.1"/>
    </source>
</evidence>
<dbReference type="GO" id="GO:0033194">
    <property type="term" value="P:response to hydroperoxide"/>
    <property type="evidence" value="ECO:0007669"/>
    <property type="project" value="TreeGrafter"/>
</dbReference>
<protein>
    <recommendedName>
        <fullName evidence="3">Peroxide stress protein YaaA</fullName>
    </recommendedName>
</protein>
<dbReference type="AlphaFoldDB" id="C8X8T0"/>
<accession>C8X8T0</accession>
<proteinExistence type="predicted"/>
<dbReference type="Proteomes" id="UP000002218">
    <property type="component" value="Chromosome"/>
</dbReference>
<evidence type="ECO:0008006" key="3">
    <source>
        <dbReference type="Google" id="ProtNLM"/>
    </source>
</evidence>